<dbReference type="Pfam" id="PF00078">
    <property type="entry name" value="RVT_1"/>
    <property type="match status" value="1"/>
</dbReference>
<evidence type="ECO:0000256" key="1">
    <source>
        <dbReference type="SAM" id="MobiDB-lite"/>
    </source>
</evidence>
<protein>
    <recommendedName>
        <fullName evidence="2">Reverse transcriptase domain-containing protein</fullName>
    </recommendedName>
</protein>
<dbReference type="InterPro" id="IPR043502">
    <property type="entry name" value="DNA/RNA_pol_sf"/>
</dbReference>
<evidence type="ECO:0000259" key="2">
    <source>
        <dbReference type="PROSITE" id="PS50878"/>
    </source>
</evidence>
<dbReference type="InterPro" id="IPR000477">
    <property type="entry name" value="RT_dom"/>
</dbReference>
<sequence length="341" mass="38606">MEGISCRKEWFYINNKKRAKENLPPLLDAGRNIATEDEEKAEVLNAFFASVFNSQTSYPQGSQPPELEDRDREQNKPPIIQEEAVSDLLHHLDPHKPMGLDGIHPRVPRELAEELAKPLSIIYQQSWLTGEVPDDWRLANMTPICKKGRKEDPGNYRPVSLTSVPRKIIERFILSALNRHVQANQGIRPRQCGFMKGRSRLTNLLSFYNQVTCLVDEGKAVDVLYLDFSKAFDTVSHRILLEKLAAHGLGGCTLRWVKNWLDGRAQRVVVNRVNSSWRPVSSGVPQGSVLGPVLFNIFINDLDEGTECTLSKFADDTKLVGSVDLLEGRKALQRDLDRLDR</sequence>
<dbReference type="PROSITE" id="PS50878">
    <property type="entry name" value="RT_POL"/>
    <property type="match status" value="1"/>
</dbReference>
<dbReference type="EMBL" id="JAUNZN010000006">
    <property type="protein sequence ID" value="KAK4819390.1"/>
    <property type="molecule type" value="Genomic_DNA"/>
</dbReference>
<dbReference type="Proteomes" id="UP001333110">
    <property type="component" value="Unassembled WGS sequence"/>
</dbReference>
<feature type="region of interest" description="Disordered" evidence="1">
    <location>
        <begin position="55"/>
        <end position="74"/>
    </location>
</feature>
<dbReference type="PANTHER" id="PTHR33332">
    <property type="entry name" value="REVERSE TRANSCRIPTASE DOMAIN-CONTAINING PROTEIN"/>
    <property type="match status" value="1"/>
</dbReference>
<organism evidence="3 4">
    <name type="scientific">Mycteria americana</name>
    <name type="common">Wood stork</name>
    <dbReference type="NCBI Taxonomy" id="33587"/>
    <lineage>
        <taxon>Eukaryota</taxon>
        <taxon>Metazoa</taxon>
        <taxon>Chordata</taxon>
        <taxon>Craniata</taxon>
        <taxon>Vertebrata</taxon>
        <taxon>Euteleostomi</taxon>
        <taxon>Archelosauria</taxon>
        <taxon>Archosauria</taxon>
        <taxon>Dinosauria</taxon>
        <taxon>Saurischia</taxon>
        <taxon>Theropoda</taxon>
        <taxon>Coelurosauria</taxon>
        <taxon>Aves</taxon>
        <taxon>Neognathae</taxon>
        <taxon>Neoaves</taxon>
        <taxon>Aequornithes</taxon>
        <taxon>Ciconiiformes</taxon>
        <taxon>Ciconiidae</taxon>
        <taxon>Mycteria</taxon>
    </lineage>
</organism>
<evidence type="ECO:0000313" key="3">
    <source>
        <dbReference type="EMBL" id="KAK4819390.1"/>
    </source>
</evidence>
<keyword evidence="4" id="KW-1185">Reference proteome</keyword>
<comment type="caution">
    <text evidence="3">The sequence shown here is derived from an EMBL/GenBank/DDBJ whole genome shotgun (WGS) entry which is preliminary data.</text>
</comment>
<proteinExistence type="predicted"/>
<accession>A0AAN7N4N2</accession>
<evidence type="ECO:0000313" key="4">
    <source>
        <dbReference type="Proteomes" id="UP001333110"/>
    </source>
</evidence>
<reference evidence="3 4" key="1">
    <citation type="journal article" date="2023" name="J. Hered.">
        <title>Chromosome-level genome of the wood stork (Mycteria americana) provides insight into avian chromosome evolution.</title>
        <authorList>
            <person name="Flamio R. Jr."/>
            <person name="Ramstad K.M."/>
        </authorList>
    </citation>
    <scope>NUCLEOTIDE SEQUENCE [LARGE SCALE GENOMIC DNA]</scope>
    <source>
        <strain evidence="3">JAX WOST 10</strain>
    </source>
</reference>
<gene>
    <name evidence="3" type="ORF">QYF61_003661</name>
</gene>
<dbReference type="SUPFAM" id="SSF56672">
    <property type="entry name" value="DNA/RNA polymerases"/>
    <property type="match status" value="1"/>
</dbReference>
<dbReference type="CDD" id="cd01650">
    <property type="entry name" value="RT_nLTR_like"/>
    <property type="match status" value="1"/>
</dbReference>
<dbReference type="AlphaFoldDB" id="A0AAN7N4N2"/>
<feature type="domain" description="Reverse transcriptase" evidence="2">
    <location>
        <begin position="125"/>
        <end position="341"/>
    </location>
</feature>
<name>A0AAN7N4N2_MYCAM</name>